<dbReference type="PANTHER" id="PTHR43278:SF1">
    <property type="entry name" value="IRON-SULFUR FLAVOPROTEIN MJ1083"/>
    <property type="match status" value="1"/>
</dbReference>
<evidence type="ECO:0000256" key="1">
    <source>
        <dbReference type="ARBA" id="ARBA00022630"/>
    </source>
</evidence>
<accession>A0A933GLN7</accession>
<evidence type="ECO:0000313" key="5">
    <source>
        <dbReference type="Proteomes" id="UP000772181"/>
    </source>
</evidence>
<reference evidence="4" key="1">
    <citation type="submission" date="2020-07" db="EMBL/GenBank/DDBJ databases">
        <title>Huge and variable diversity of episymbiotic CPR bacteria and DPANN archaea in groundwater ecosystems.</title>
        <authorList>
            <person name="He C.Y."/>
            <person name="Keren R."/>
            <person name="Whittaker M."/>
            <person name="Farag I.F."/>
            <person name="Doudna J."/>
            <person name="Cate J.H.D."/>
            <person name="Banfield J.F."/>
        </authorList>
    </citation>
    <scope>NUCLEOTIDE SEQUENCE</scope>
    <source>
        <strain evidence="4">NC_groundwater_1482_Ag_S-0.65um_47_24</strain>
    </source>
</reference>
<dbReference type="PANTHER" id="PTHR43278">
    <property type="entry name" value="NAD(P)H-DEPENDENT FMN-CONTAINING OXIDOREDUCTASE YWQN-RELATED"/>
    <property type="match status" value="1"/>
</dbReference>
<dbReference type="Gene3D" id="3.40.50.360">
    <property type="match status" value="1"/>
</dbReference>
<proteinExistence type="predicted"/>
<gene>
    <name evidence="4" type="ORF">HY730_07365</name>
</gene>
<comment type="caution">
    <text evidence="4">The sequence shown here is derived from an EMBL/GenBank/DDBJ whole genome shotgun (WGS) entry which is preliminary data.</text>
</comment>
<dbReference type="GO" id="GO:0016491">
    <property type="term" value="F:oxidoreductase activity"/>
    <property type="evidence" value="ECO:0007669"/>
    <property type="project" value="InterPro"/>
</dbReference>
<evidence type="ECO:0000313" key="4">
    <source>
        <dbReference type="EMBL" id="MBI4596178.1"/>
    </source>
</evidence>
<dbReference type="Pfam" id="PF03358">
    <property type="entry name" value="FMN_red"/>
    <property type="match status" value="1"/>
</dbReference>
<organism evidence="4 5">
    <name type="scientific">Tectimicrobiota bacterium</name>
    <dbReference type="NCBI Taxonomy" id="2528274"/>
    <lineage>
        <taxon>Bacteria</taxon>
        <taxon>Pseudomonadati</taxon>
        <taxon>Nitrospinota/Tectimicrobiota group</taxon>
        <taxon>Candidatus Tectimicrobiota</taxon>
    </lineage>
</organism>
<name>A0A933GLN7_UNCTE</name>
<protein>
    <submittedName>
        <fullName evidence="4">Flavodoxin family protein</fullName>
    </submittedName>
</protein>
<feature type="domain" description="NADPH-dependent FMN reductase-like" evidence="3">
    <location>
        <begin position="8"/>
        <end position="177"/>
    </location>
</feature>
<dbReference type="InterPro" id="IPR029039">
    <property type="entry name" value="Flavoprotein-like_sf"/>
</dbReference>
<sequence>MKSDDLKVKILGIVGTPIKKGNCQFILEEALKVAEETGKVETELVHLQDYRIEYCIGCEGCLKRVHRVQKEVGFDVIPVPVKGYNCGIKDDMEILHEKMLEADGIILAAPVYIGTIPGQVKTFIDRCRTFVHDYRLRGKVAAPLTVAFYRNAGEDTTLQIMTLSLLAIGLSVTAIGASTVSTKEGMGALVRDNRYAVKEDTLGMTGVMSVGSQIAQAALQMKAGKIAMREAGLEIKSKGGFPELSK</sequence>
<dbReference type="Proteomes" id="UP000772181">
    <property type="component" value="Unassembled WGS sequence"/>
</dbReference>
<dbReference type="AlphaFoldDB" id="A0A933GLN7"/>
<dbReference type="EMBL" id="JACQWF010000327">
    <property type="protein sequence ID" value="MBI4596178.1"/>
    <property type="molecule type" value="Genomic_DNA"/>
</dbReference>
<dbReference type="SUPFAM" id="SSF52218">
    <property type="entry name" value="Flavoproteins"/>
    <property type="match status" value="1"/>
</dbReference>
<keyword evidence="1" id="KW-0285">Flavoprotein</keyword>
<keyword evidence="2" id="KW-0288">FMN</keyword>
<dbReference type="InterPro" id="IPR005025">
    <property type="entry name" value="FMN_Rdtase-like_dom"/>
</dbReference>
<evidence type="ECO:0000256" key="2">
    <source>
        <dbReference type="ARBA" id="ARBA00022643"/>
    </source>
</evidence>
<dbReference type="InterPro" id="IPR051796">
    <property type="entry name" value="ISF_SsuE-like"/>
</dbReference>
<evidence type="ECO:0000259" key="3">
    <source>
        <dbReference type="Pfam" id="PF03358"/>
    </source>
</evidence>